<evidence type="ECO:0000256" key="2">
    <source>
        <dbReference type="SAM" id="Phobius"/>
    </source>
</evidence>
<dbReference type="InterPro" id="IPR036514">
    <property type="entry name" value="SGNH_hydro_sf"/>
</dbReference>
<dbReference type="Proteomes" id="UP000537326">
    <property type="component" value="Unassembled WGS sequence"/>
</dbReference>
<dbReference type="AlphaFoldDB" id="A0A7Y9YFX6"/>
<feature type="transmembrane region" description="Helical" evidence="2">
    <location>
        <begin position="12"/>
        <end position="34"/>
    </location>
</feature>
<sequence length="286" mass="29411">MRRAPGSSSPGISPAVVLVVLLAIVVVGGTAYGYQQWQDDIATATAVDSSNPPRGGDANGGLPSAPSSDEASKDTNEDKGGDSGNDNADPYEPPTFDVLEPTDNRPQPVVLLVGDGYAAGRGASSPGTSYASLISKTLGWDVRLATAPGAGYLSSTSLLDLFTDSPDSVDPDLVIIQGGYGGDGSNDAAKAAIEELDAAIADRYPDAAVVAVSPFWPGTPNPQAETRERTVARAWREDPDVLVLRPQPDGWSDFTTVGGVPDDEGHELIATSMIDAFRGSGLAPAS</sequence>
<dbReference type="SUPFAM" id="SSF52266">
    <property type="entry name" value="SGNH hydrolase"/>
    <property type="match status" value="1"/>
</dbReference>
<keyword evidence="2" id="KW-1133">Transmembrane helix</keyword>
<feature type="compositionally biased region" description="Basic and acidic residues" evidence="1">
    <location>
        <begin position="70"/>
        <end position="81"/>
    </location>
</feature>
<evidence type="ECO:0000313" key="4">
    <source>
        <dbReference type="EMBL" id="NYI11496.1"/>
    </source>
</evidence>
<dbReference type="CDD" id="cd00229">
    <property type="entry name" value="SGNH_hydrolase"/>
    <property type="match status" value="1"/>
</dbReference>
<evidence type="ECO:0000259" key="3">
    <source>
        <dbReference type="Pfam" id="PF13472"/>
    </source>
</evidence>
<accession>A0A7Y9YFX6</accession>
<protein>
    <recommendedName>
        <fullName evidence="3">SGNH hydrolase-type esterase domain-containing protein</fullName>
    </recommendedName>
</protein>
<evidence type="ECO:0000256" key="1">
    <source>
        <dbReference type="SAM" id="MobiDB-lite"/>
    </source>
</evidence>
<proteinExistence type="predicted"/>
<keyword evidence="2" id="KW-0812">Transmembrane</keyword>
<feature type="region of interest" description="Disordered" evidence="1">
    <location>
        <begin position="46"/>
        <end position="104"/>
    </location>
</feature>
<keyword evidence="2" id="KW-0472">Membrane</keyword>
<keyword evidence="5" id="KW-1185">Reference proteome</keyword>
<dbReference type="EMBL" id="JACBZI010000001">
    <property type="protein sequence ID" value="NYI11496.1"/>
    <property type="molecule type" value="Genomic_DNA"/>
</dbReference>
<feature type="domain" description="SGNH hydrolase-type esterase" evidence="3">
    <location>
        <begin position="113"/>
        <end position="236"/>
    </location>
</feature>
<organism evidence="4 5">
    <name type="scientific">Nocardioides marinus</name>
    <dbReference type="NCBI Taxonomy" id="374514"/>
    <lineage>
        <taxon>Bacteria</taxon>
        <taxon>Bacillati</taxon>
        <taxon>Actinomycetota</taxon>
        <taxon>Actinomycetes</taxon>
        <taxon>Propionibacteriales</taxon>
        <taxon>Nocardioidaceae</taxon>
        <taxon>Nocardioides</taxon>
    </lineage>
</organism>
<gene>
    <name evidence="4" type="ORF">BKA05_003011</name>
</gene>
<dbReference type="Pfam" id="PF13472">
    <property type="entry name" value="Lipase_GDSL_2"/>
    <property type="match status" value="1"/>
</dbReference>
<comment type="caution">
    <text evidence="4">The sequence shown here is derived from an EMBL/GenBank/DDBJ whole genome shotgun (WGS) entry which is preliminary data.</text>
</comment>
<dbReference type="Gene3D" id="3.40.50.1110">
    <property type="entry name" value="SGNH hydrolase"/>
    <property type="match status" value="1"/>
</dbReference>
<dbReference type="InterPro" id="IPR013830">
    <property type="entry name" value="SGNH_hydro"/>
</dbReference>
<reference evidence="4 5" key="1">
    <citation type="submission" date="2020-07" db="EMBL/GenBank/DDBJ databases">
        <title>Sequencing the genomes of 1000 actinobacteria strains.</title>
        <authorList>
            <person name="Klenk H.-P."/>
        </authorList>
    </citation>
    <scope>NUCLEOTIDE SEQUENCE [LARGE SCALE GENOMIC DNA]</scope>
    <source>
        <strain evidence="4 5">DSM 18248</strain>
    </source>
</reference>
<dbReference type="RefSeq" id="WP_179532178.1">
    <property type="nucleotide sequence ID" value="NZ_BAAAPP010000006.1"/>
</dbReference>
<name>A0A7Y9YFX6_9ACTN</name>
<evidence type="ECO:0000313" key="5">
    <source>
        <dbReference type="Proteomes" id="UP000537326"/>
    </source>
</evidence>